<evidence type="ECO:0000256" key="9">
    <source>
        <dbReference type="ARBA" id="ARBA00030617"/>
    </source>
</evidence>
<comment type="similarity">
    <text evidence="3">Belongs to the RNase PH family.</text>
</comment>
<dbReference type="InterPro" id="IPR001247">
    <property type="entry name" value="ExoRNase_PH_dom1"/>
</dbReference>
<dbReference type="RefSeq" id="XP_020110085.1">
    <property type="nucleotide sequence ID" value="XM_020254496.1"/>
</dbReference>
<dbReference type="InterPro" id="IPR020568">
    <property type="entry name" value="Ribosomal_Su5_D2-typ_SF"/>
</dbReference>
<keyword evidence="8" id="KW-0539">Nucleus</keyword>
<accession>A0A6P5GWS2</accession>
<dbReference type="GO" id="GO:0000467">
    <property type="term" value="P:exonucleolytic trimming to generate mature 3'-end of 5.8S rRNA from tricistronic rRNA transcript (SSU-rRNA, 5.8S rRNA, LSU-rRNA)"/>
    <property type="evidence" value="ECO:0007669"/>
    <property type="project" value="TreeGrafter"/>
</dbReference>
<dbReference type="InterPro" id="IPR015847">
    <property type="entry name" value="ExoRNase_PH_dom2"/>
</dbReference>
<evidence type="ECO:0000256" key="10">
    <source>
        <dbReference type="SAM" id="MobiDB-lite"/>
    </source>
</evidence>
<organism evidence="13 14">
    <name type="scientific">Ananas comosus</name>
    <name type="common">Pineapple</name>
    <name type="synonym">Ananas ananas</name>
    <dbReference type="NCBI Taxonomy" id="4615"/>
    <lineage>
        <taxon>Eukaryota</taxon>
        <taxon>Viridiplantae</taxon>
        <taxon>Streptophyta</taxon>
        <taxon>Embryophyta</taxon>
        <taxon>Tracheophyta</taxon>
        <taxon>Spermatophyta</taxon>
        <taxon>Magnoliopsida</taxon>
        <taxon>Liliopsida</taxon>
        <taxon>Poales</taxon>
        <taxon>Bromeliaceae</taxon>
        <taxon>Bromelioideae</taxon>
        <taxon>Ananas</taxon>
    </lineage>
</organism>
<evidence type="ECO:0000256" key="5">
    <source>
        <dbReference type="ARBA" id="ARBA00022552"/>
    </source>
</evidence>
<evidence type="ECO:0000313" key="14">
    <source>
        <dbReference type="RefSeq" id="XP_020110085.1"/>
    </source>
</evidence>
<evidence type="ECO:0000256" key="1">
    <source>
        <dbReference type="ARBA" id="ARBA00004496"/>
    </source>
</evidence>
<keyword evidence="4" id="KW-0963">Cytoplasm</keyword>
<dbReference type="Pfam" id="PF03725">
    <property type="entry name" value="RNase_PH_C"/>
    <property type="match status" value="1"/>
</dbReference>
<name>A0A6P5GWS2_ANACO</name>
<dbReference type="Pfam" id="PF01138">
    <property type="entry name" value="RNase_PH"/>
    <property type="match status" value="1"/>
</dbReference>
<dbReference type="GO" id="GO:0071038">
    <property type="term" value="P:TRAMP-dependent tRNA surveillance pathway"/>
    <property type="evidence" value="ECO:0007669"/>
    <property type="project" value="TreeGrafter"/>
</dbReference>
<dbReference type="GO" id="GO:0034473">
    <property type="term" value="P:U1 snRNA 3'-end processing"/>
    <property type="evidence" value="ECO:0007669"/>
    <property type="project" value="TreeGrafter"/>
</dbReference>
<dbReference type="Proteomes" id="UP000515123">
    <property type="component" value="Linkage group 20"/>
</dbReference>
<sequence>MATSARGGGEGEAAAGGGGGGGAAAEMEVEAYRRLFPVAYFERHLRESVRLDARPLASPRDTSVALGLVGSADGSALVKFGDTTMVAAIKLEVMTPPAESSDEGSVAVEFYMPPICSPTVRPGRSAEVAPVISKQLSDVIMSSGMINLKDLCLINGKASWIAYLDIYCLNADGSLFDAALVSTVAAFTHLEIPLVSVSDDGRVVTVPGELEGKTKLPLVNKDKRKLMLNNVPFSLTCGLHKEHILVDPTAEEESIIETFVTVVLDTLGRVVSVYKPGGSVLAYTSILKECITLAKRRAQQLRNILNESVSAMEVDKSS</sequence>
<keyword evidence="7" id="KW-0694">RNA-binding</keyword>
<reference evidence="14" key="2">
    <citation type="submission" date="2025-08" db="UniProtKB">
        <authorList>
            <consortium name="RefSeq"/>
        </authorList>
    </citation>
    <scope>IDENTIFICATION</scope>
    <source>
        <tissue evidence="14">Leaf</tissue>
    </source>
</reference>
<dbReference type="InterPro" id="IPR033196">
    <property type="entry name" value="Rrp43"/>
</dbReference>
<reference evidence="13" key="1">
    <citation type="journal article" date="2015" name="Nat. Genet.">
        <title>The pineapple genome and the evolution of CAM photosynthesis.</title>
        <authorList>
            <person name="Ming R."/>
            <person name="VanBuren R."/>
            <person name="Wai C.M."/>
            <person name="Tang H."/>
            <person name="Schatz M.C."/>
            <person name="Bowers J.E."/>
            <person name="Lyons E."/>
            <person name="Wang M.L."/>
            <person name="Chen J."/>
            <person name="Biggers E."/>
            <person name="Zhang J."/>
            <person name="Huang L."/>
            <person name="Zhang L."/>
            <person name="Miao W."/>
            <person name="Zhang J."/>
            <person name="Ye Z."/>
            <person name="Miao C."/>
            <person name="Lin Z."/>
            <person name="Wang H."/>
            <person name="Zhou H."/>
            <person name="Yim W.C."/>
            <person name="Priest H.D."/>
            <person name="Zheng C."/>
            <person name="Woodhouse M."/>
            <person name="Edger P.P."/>
            <person name="Guyot R."/>
            <person name="Guo H.B."/>
            <person name="Guo H."/>
            <person name="Zheng G."/>
            <person name="Singh R."/>
            <person name="Sharma A."/>
            <person name="Min X."/>
            <person name="Zheng Y."/>
            <person name="Lee H."/>
            <person name="Gurtowski J."/>
            <person name="Sedlazeck F.J."/>
            <person name="Harkess A."/>
            <person name="McKain M.R."/>
            <person name="Liao Z."/>
            <person name="Fang J."/>
            <person name="Liu J."/>
            <person name="Zhang X."/>
            <person name="Zhang Q."/>
            <person name="Hu W."/>
            <person name="Qin Y."/>
            <person name="Wang K."/>
            <person name="Chen L.Y."/>
            <person name="Shirley N."/>
            <person name="Lin Y.R."/>
            <person name="Liu L.Y."/>
            <person name="Hernandez A.G."/>
            <person name="Wright C.L."/>
            <person name="Bulone V."/>
            <person name="Tuskan G.A."/>
            <person name="Heath K."/>
            <person name="Zee F."/>
            <person name="Moore P.H."/>
            <person name="Sunkar R."/>
            <person name="Leebens-Mack J.H."/>
            <person name="Mockler T."/>
            <person name="Bennetzen J.L."/>
            <person name="Freeling M."/>
            <person name="Sankoff D."/>
            <person name="Paterson A.H."/>
            <person name="Zhu X."/>
            <person name="Yang X."/>
            <person name="Smith J.A."/>
            <person name="Cushman J.C."/>
            <person name="Paull R.E."/>
            <person name="Yu Q."/>
        </authorList>
    </citation>
    <scope>NUCLEOTIDE SEQUENCE [LARGE SCALE GENOMIC DNA]</scope>
    <source>
        <strain evidence="13">cv. F153</strain>
    </source>
</reference>
<evidence type="ECO:0000256" key="6">
    <source>
        <dbReference type="ARBA" id="ARBA00022835"/>
    </source>
</evidence>
<dbReference type="InterPro" id="IPR036345">
    <property type="entry name" value="ExoRNase_PH_dom2_sf"/>
</dbReference>
<feature type="domain" description="Exoribonuclease phosphorolytic" evidence="11">
    <location>
        <begin position="60"/>
        <end position="193"/>
    </location>
</feature>
<dbReference type="GO" id="GO:0034475">
    <property type="term" value="P:U4 snRNA 3'-end processing"/>
    <property type="evidence" value="ECO:0007669"/>
    <property type="project" value="TreeGrafter"/>
</dbReference>
<dbReference type="SUPFAM" id="SSF54211">
    <property type="entry name" value="Ribosomal protein S5 domain 2-like"/>
    <property type="match status" value="1"/>
</dbReference>
<evidence type="ECO:0000313" key="13">
    <source>
        <dbReference type="Proteomes" id="UP000515123"/>
    </source>
</evidence>
<dbReference type="AlphaFoldDB" id="A0A6P5GWS2"/>
<dbReference type="GeneID" id="109725342"/>
<keyword evidence="13" id="KW-1185">Reference proteome</keyword>
<dbReference type="GO" id="GO:0000177">
    <property type="term" value="C:cytoplasmic exosome (RNase complex)"/>
    <property type="evidence" value="ECO:0007669"/>
    <property type="project" value="TreeGrafter"/>
</dbReference>
<dbReference type="GO" id="GO:0071035">
    <property type="term" value="P:nuclear polyadenylation-dependent rRNA catabolic process"/>
    <property type="evidence" value="ECO:0007669"/>
    <property type="project" value="TreeGrafter"/>
</dbReference>
<dbReference type="OrthoDB" id="45882at2759"/>
<comment type="subcellular location">
    <subcellularLocation>
        <location evidence="1">Cytoplasm</location>
    </subcellularLocation>
    <subcellularLocation>
        <location evidence="2">Nucleus</location>
        <location evidence="2">Nucleolus</location>
    </subcellularLocation>
</comment>
<evidence type="ECO:0000256" key="8">
    <source>
        <dbReference type="ARBA" id="ARBA00023242"/>
    </source>
</evidence>
<dbReference type="GO" id="GO:0016075">
    <property type="term" value="P:rRNA catabolic process"/>
    <property type="evidence" value="ECO:0007669"/>
    <property type="project" value="TreeGrafter"/>
</dbReference>
<gene>
    <name evidence="14" type="primary">LOC109725342</name>
</gene>
<dbReference type="GO" id="GO:0035925">
    <property type="term" value="F:mRNA 3'-UTR AU-rich region binding"/>
    <property type="evidence" value="ECO:0007669"/>
    <property type="project" value="TreeGrafter"/>
</dbReference>
<dbReference type="FunFam" id="3.30.230.70:FF:000018">
    <property type="entry name" value="Exosome complex exonuclease RRP43"/>
    <property type="match status" value="1"/>
</dbReference>
<dbReference type="SUPFAM" id="SSF55666">
    <property type="entry name" value="Ribonuclease PH domain 2-like"/>
    <property type="match status" value="1"/>
</dbReference>
<dbReference type="PANTHER" id="PTHR11097">
    <property type="entry name" value="EXOSOME COMPLEX EXONUCLEASE RIBOSOMAL RNA PROCESSING PROTEIN"/>
    <property type="match status" value="1"/>
</dbReference>
<feature type="region of interest" description="Disordered" evidence="10">
    <location>
        <begin position="1"/>
        <end position="21"/>
    </location>
</feature>
<evidence type="ECO:0000256" key="2">
    <source>
        <dbReference type="ARBA" id="ARBA00004604"/>
    </source>
</evidence>
<dbReference type="InterPro" id="IPR050590">
    <property type="entry name" value="Exosome_comp_Rrp42_subfam"/>
</dbReference>
<evidence type="ECO:0000256" key="3">
    <source>
        <dbReference type="ARBA" id="ARBA00006678"/>
    </source>
</evidence>
<dbReference type="PANTHER" id="PTHR11097:SF9">
    <property type="entry name" value="EXOSOME COMPLEX COMPONENT RRP43"/>
    <property type="match status" value="1"/>
</dbReference>
<dbReference type="GO" id="GO:0000176">
    <property type="term" value="C:nuclear exosome (RNase complex)"/>
    <property type="evidence" value="ECO:0007669"/>
    <property type="project" value="TreeGrafter"/>
</dbReference>
<evidence type="ECO:0000259" key="11">
    <source>
        <dbReference type="Pfam" id="PF01138"/>
    </source>
</evidence>
<dbReference type="GO" id="GO:0071028">
    <property type="term" value="P:nuclear mRNA surveillance"/>
    <property type="evidence" value="ECO:0007669"/>
    <property type="project" value="TreeGrafter"/>
</dbReference>
<dbReference type="GO" id="GO:0034476">
    <property type="term" value="P:U5 snRNA 3'-end processing"/>
    <property type="evidence" value="ECO:0007669"/>
    <property type="project" value="TreeGrafter"/>
</dbReference>
<keyword evidence="6" id="KW-0271">Exosome</keyword>
<evidence type="ECO:0000256" key="4">
    <source>
        <dbReference type="ARBA" id="ARBA00022490"/>
    </source>
</evidence>
<dbReference type="GO" id="GO:0005730">
    <property type="term" value="C:nucleolus"/>
    <property type="evidence" value="ECO:0007669"/>
    <property type="project" value="UniProtKB-SubCell"/>
</dbReference>
<protein>
    <recommendedName>
        <fullName evidence="9">Ribosomal RNA-processing protein 43</fullName>
    </recommendedName>
</protein>
<dbReference type="CDD" id="cd11369">
    <property type="entry name" value="RNase_PH_RRP43"/>
    <property type="match status" value="1"/>
</dbReference>
<keyword evidence="5" id="KW-0698">rRNA processing</keyword>
<feature type="domain" description="Exoribonuclease phosphorolytic" evidence="12">
    <location>
        <begin position="231"/>
        <end position="296"/>
    </location>
</feature>
<proteinExistence type="inferred from homology"/>
<dbReference type="InterPro" id="IPR027408">
    <property type="entry name" value="PNPase/RNase_PH_dom_sf"/>
</dbReference>
<dbReference type="Gramene" id="Aco013512.1.mrna1">
    <property type="protein sequence ID" value="Aco013512.1.mrna1"/>
    <property type="gene ID" value="Aco013512.1.path1"/>
</dbReference>
<evidence type="ECO:0000256" key="7">
    <source>
        <dbReference type="ARBA" id="ARBA00022884"/>
    </source>
</evidence>
<evidence type="ECO:0000259" key="12">
    <source>
        <dbReference type="Pfam" id="PF03725"/>
    </source>
</evidence>
<dbReference type="Gene3D" id="3.30.230.70">
    <property type="entry name" value="GHMP Kinase, N-terminal domain"/>
    <property type="match status" value="1"/>
</dbReference>